<proteinExistence type="predicted"/>
<evidence type="ECO:0000313" key="1">
    <source>
        <dbReference type="EMBL" id="RDB35047.1"/>
    </source>
</evidence>
<comment type="caution">
    <text evidence="1">The sequence shown here is derived from an EMBL/GenBank/DDBJ whole genome shotgun (WGS) entry which is preliminary data.</text>
</comment>
<keyword evidence="2" id="KW-1185">Reference proteome</keyword>
<evidence type="ECO:0000313" key="2">
    <source>
        <dbReference type="Proteomes" id="UP000253934"/>
    </source>
</evidence>
<dbReference type="AlphaFoldDB" id="A0A369KQA3"/>
<gene>
    <name evidence="1" type="ORF">DCC88_12175</name>
</gene>
<protein>
    <submittedName>
        <fullName evidence="1">Uncharacterized protein</fullName>
    </submittedName>
</protein>
<sequence>MTKPRKRLPSQSSVRWDDDLQPLVAEWFEKNPGWNISQLANQAIRRFVLSHYSTIPVELINLDKEESLKLLDKIILDHADALERLK</sequence>
<reference evidence="1" key="1">
    <citation type="submission" date="2018-04" db="EMBL/GenBank/DDBJ databases">
        <title>Draft genome sequence of the Candidatus Spirobacillus cienkowskii, a pathogen of freshwater Daphnia species, reconstructed from hemolymph metagenomic reads.</title>
        <authorList>
            <person name="Bresciani L."/>
            <person name="Lemos L.N."/>
            <person name="Wale N."/>
            <person name="Lin J.Y."/>
            <person name="Fernandes G.R."/>
            <person name="Duffy M.A."/>
            <person name="Rodrigues J.M."/>
        </authorList>
    </citation>
    <scope>NUCLEOTIDE SEQUENCE [LARGE SCALE GENOMIC DNA]</scope>
    <source>
        <strain evidence="1">Binning01</strain>
    </source>
</reference>
<dbReference type="Proteomes" id="UP000253934">
    <property type="component" value="Unassembled WGS sequence"/>
</dbReference>
<dbReference type="EMBL" id="QOVW01000113">
    <property type="protein sequence ID" value="RDB35047.1"/>
    <property type="molecule type" value="Genomic_DNA"/>
</dbReference>
<organism evidence="1 2">
    <name type="scientific">Spirobacillus cienkowskii</name>
    <dbReference type="NCBI Taxonomy" id="495820"/>
    <lineage>
        <taxon>Bacteria</taxon>
        <taxon>Pseudomonadati</taxon>
        <taxon>Bdellovibrionota</taxon>
        <taxon>Oligoflexia</taxon>
        <taxon>Silvanigrellales</taxon>
        <taxon>Spirobacillus</taxon>
    </lineage>
</organism>
<name>A0A369KQA3_9BACT</name>
<accession>A0A369KQA3</accession>